<reference evidence="2" key="1">
    <citation type="submission" date="2017-09" db="EMBL/GenBank/DDBJ databases">
        <title>Depth-based differentiation of microbial function through sediment-hosted aquifers and enrichment of novel symbionts in the deep terrestrial subsurface.</title>
        <authorList>
            <person name="Probst A.J."/>
            <person name="Ladd B."/>
            <person name="Jarett J.K."/>
            <person name="Geller-Mcgrath D.E."/>
            <person name="Sieber C.M.K."/>
            <person name="Emerson J.B."/>
            <person name="Anantharaman K."/>
            <person name="Thomas B.C."/>
            <person name="Malmstrom R."/>
            <person name="Stieglmeier M."/>
            <person name="Klingl A."/>
            <person name="Woyke T."/>
            <person name="Ryan C.M."/>
            <person name="Banfield J.F."/>
        </authorList>
    </citation>
    <scope>NUCLEOTIDE SEQUENCE [LARGE SCALE GENOMIC DNA]</scope>
</reference>
<proteinExistence type="predicted"/>
<evidence type="ECO:0000313" key="1">
    <source>
        <dbReference type="EMBL" id="PIU73219.1"/>
    </source>
</evidence>
<evidence type="ECO:0008006" key="3">
    <source>
        <dbReference type="Google" id="ProtNLM"/>
    </source>
</evidence>
<comment type="caution">
    <text evidence="1">The sequence shown here is derived from an EMBL/GenBank/DDBJ whole genome shotgun (WGS) entry which is preliminary data.</text>
</comment>
<dbReference type="Proteomes" id="UP000231407">
    <property type="component" value="Unassembled WGS sequence"/>
</dbReference>
<name>A0A2M7ARG5_9BACT</name>
<gene>
    <name evidence="1" type="ORF">COS78_03560</name>
</gene>
<dbReference type="AlphaFoldDB" id="A0A2M7ARG5"/>
<dbReference type="EMBL" id="PEWA01000049">
    <property type="protein sequence ID" value="PIU73219.1"/>
    <property type="molecule type" value="Genomic_DNA"/>
</dbReference>
<organism evidence="1 2">
    <name type="scientific">Candidatus Shapirobacteria bacterium CG06_land_8_20_14_3_00_40_12</name>
    <dbReference type="NCBI Taxonomy" id="1974881"/>
    <lineage>
        <taxon>Bacteria</taxon>
        <taxon>Candidatus Shapironibacteriota</taxon>
    </lineage>
</organism>
<protein>
    <recommendedName>
        <fullName evidence="3">Transposase</fullName>
    </recommendedName>
</protein>
<evidence type="ECO:0000313" key="2">
    <source>
        <dbReference type="Proteomes" id="UP000231407"/>
    </source>
</evidence>
<accession>A0A2M7ARG5</accession>
<sequence>MSDYVFGKQTYQQLKQKYQLSINTIRKALDTAVKASASIIKPGRVVLGIDGTFFSKELGIILLRGAIKGVNLWWCFVTTESTDTYLYGIKKLQSRGWQVLGIVCDGKNLSLGEKLNLPIQMCHFHQKLIVQRYLTTKPNLEASIRLKQLSDLLTRLDEKTFTFLLDSWYQRWDGFLKEKTTNPFTKRKFFTHKRLRSAYRSLKRNLPFLFTFEYQRKLGINFPNTNNSTEGFFSNLKKKVNLHQGLKLYRKVKLIQQILMQKTSRF</sequence>